<evidence type="ECO:0000256" key="3">
    <source>
        <dbReference type="RuleBase" id="RU000363"/>
    </source>
</evidence>
<dbReference type="Proteomes" id="UP000198034">
    <property type="component" value="Unassembled WGS sequence"/>
</dbReference>
<gene>
    <name evidence="4" type="ORF">BWK62_07195</name>
</gene>
<proteinExistence type="inferred from homology"/>
<dbReference type="PANTHER" id="PTHR43115">
    <property type="entry name" value="DEHYDROGENASE/REDUCTASE SDR FAMILY MEMBER 11"/>
    <property type="match status" value="1"/>
</dbReference>
<evidence type="ECO:0000256" key="2">
    <source>
        <dbReference type="ARBA" id="ARBA00023002"/>
    </source>
</evidence>
<dbReference type="PRINTS" id="PR00081">
    <property type="entry name" value="GDHRDH"/>
</dbReference>
<dbReference type="PANTHER" id="PTHR43115:SF4">
    <property type="entry name" value="DEHYDROGENASE_REDUCTASE SDR FAMILY MEMBER 11"/>
    <property type="match status" value="1"/>
</dbReference>
<dbReference type="EMBL" id="MTCY01000016">
    <property type="protein sequence ID" value="OWP77568.1"/>
    <property type="molecule type" value="Genomic_DNA"/>
</dbReference>
<dbReference type="Pfam" id="PF00106">
    <property type="entry name" value="adh_short"/>
    <property type="match status" value="1"/>
</dbReference>
<comment type="caution">
    <text evidence="4">The sequence shown here is derived from an EMBL/GenBank/DDBJ whole genome shotgun (WGS) entry which is preliminary data.</text>
</comment>
<evidence type="ECO:0000313" key="5">
    <source>
        <dbReference type="Proteomes" id="UP000198034"/>
    </source>
</evidence>
<dbReference type="InterPro" id="IPR002347">
    <property type="entry name" value="SDR_fam"/>
</dbReference>
<comment type="similarity">
    <text evidence="1 3">Belongs to the short-chain dehydrogenases/reductases (SDR) family.</text>
</comment>
<dbReference type="FunFam" id="3.40.50.720:FF:000047">
    <property type="entry name" value="NADP-dependent L-serine/L-allo-threonine dehydrogenase"/>
    <property type="match status" value="1"/>
</dbReference>
<dbReference type="SUPFAM" id="SSF51735">
    <property type="entry name" value="NAD(P)-binding Rossmann-fold domains"/>
    <property type="match status" value="1"/>
</dbReference>
<dbReference type="OrthoDB" id="9775296at2"/>
<accession>A0A246GB76</accession>
<reference evidence="4 5" key="1">
    <citation type="journal article" date="2017" name="Infect. Genet. Evol.">
        <title>Comparative genome analysis of fish pathogen Flavobacterium columnare reveals extensive sequence diversity within the species.</title>
        <authorList>
            <person name="Kayansamruaj P."/>
            <person name="Dong H.T."/>
            <person name="Hirono I."/>
            <person name="Kondo H."/>
            <person name="Senapin S."/>
            <person name="Rodkhum C."/>
        </authorList>
    </citation>
    <scope>NUCLEOTIDE SEQUENCE [LARGE SCALE GENOMIC DNA]</scope>
    <source>
        <strain evidence="4 5">1214</strain>
    </source>
</reference>
<dbReference type="InterPro" id="IPR036291">
    <property type="entry name" value="NAD(P)-bd_dom_sf"/>
</dbReference>
<dbReference type="InterPro" id="IPR020904">
    <property type="entry name" value="Sc_DH/Rdtase_CS"/>
</dbReference>
<sequence length="243" mass="26928">MKNNNKLIIITGASSGFGLEMAKEFAKDGYCLLLLARRIKKMEALKLPNTICKKVDVSNKEEFEIAVKEAEAIYGKTDLIINNAGVMLLGDLATQAPQEWKKMLDINILGVMNGMQIVMNDMKERKTGTIINISSIAGLQPFTNHAAYCASKFGVTGLTKTVRNEMSSYNVRVLSIMPGAVKTELLEHTTNQKIIDEYNEWKEAVGAVNITAKDVAKTIKYAYELPQAVSLREIIITDTMQDC</sequence>
<name>A0A246GB76_9FLAO</name>
<evidence type="ECO:0000313" key="4">
    <source>
        <dbReference type="EMBL" id="OWP77568.1"/>
    </source>
</evidence>
<organism evidence="4 5">
    <name type="scientific">Flavobacterium columnare</name>
    <dbReference type="NCBI Taxonomy" id="996"/>
    <lineage>
        <taxon>Bacteria</taxon>
        <taxon>Pseudomonadati</taxon>
        <taxon>Bacteroidota</taxon>
        <taxon>Flavobacteriia</taxon>
        <taxon>Flavobacteriales</taxon>
        <taxon>Flavobacteriaceae</taxon>
        <taxon>Flavobacterium</taxon>
    </lineage>
</organism>
<dbReference type="PROSITE" id="PS00061">
    <property type="entry name" value="ADH_SHORT"/>
    <property type="match status" value="1"/>
</dbReference>
<dbReference type="AlphaFoldDB" id="A0A246GB76"/>
<dbReference type="Gene3D" id="3.40.50.720">
    <property type="entry name" value="NAD(P)-binding Rossmann-like Domain"/>
    <property type="match status" value="1"/>
</dbReference>
<keyword evidence="2" id="KW-0560">Oxidoreductase</keyword>
<dbReference type="GO" id="GO:0016616">
    <property type="term" value="F:oxidoreductase activity, acting on the CH-OH group of donors, NAD or NADP as acceptor"/>
    <property type="evidence" value="ECO:0007669"/>
    <property type="project" value="UniProtKB-ARBA"/>
</dbReference>
<dbReference type="CDD" id="cd05233">
    <property type="entry name" value="SDR_c"/>
    <property type="match status" value="1"/>
</dbReference>
<protein>
    <submittedName>
        <fullName evidence="4">Oxidoreductase</fullName>
    </submittedName>
</protein>
<dbReference type="PRINTS" id="PR00080">
    <property type="entry name" value="SDRFAMILY"/>
</dbReference>
<evidence type="ECO:0000256" key="1">
    <source>
        <dbReference type="ARBA" id="ARBA00006484"/>
    </source>
</evidence>